<dbReference type="InterPro" id="IPR041698">
    <property type="entry name" value="Methyltransf_25"/>
</dbReference>
<keyword evidence="2" id="KW-0489">Methyltransferase</keyword>
<protein>
    <submittedName>
        <fullName evidence="2">Class I SAM-dependent methyltransferase</fullName>
        <ecNumber evidence="2">2.1.1.-</ecNumber>
    </submittedName>
</protein>
<dbReference type="GO" id="GO:0008168">
    <property type="term" value="F:methyltransferase activity"/>
    <property type="evidence" value="ECO:0007669"/>
    <property type="project" value="UniProtKB-KW"/>
</dbReference>
<dbReference type="GO" id="GO:0032259">
    <property type="term" value="P:methylation"/>
    <property type="evidence" value="ECO:0007669"/>
    <property type="project" value="UniProtKB-KW"/>
</dbReference>
<dbReference type="Proteomes" id="UP001382727">
    <property type="component" value="Chromosome"/>
</dbReference>
<proteinExistence type="predicted"/>
<evidence type="ECO:0000313" key="2">
    <source>
        <dbReference type="EMBL" id="WXB77800.1"/>
    </source>
</evidence>
<dbReference type="SUPFAM" id="SSF53335">
    <property type="entry name" value="S-adenosyl-L-methionine-dependent methyltransferases"/>
    <property type="match status" value="1"/>
</dbReference>
<evidence type="ECO:0000313" key="3">
    <source>
        <dbReference type="Proteomes" id="UP001382727"/>
    </source>
</evidence>
<keyword evidence="2" id="KW-0808">Transferase</keyword>
<keyword evidence="3" id="KW-1185">Reference proteome</keyword>
<feature type="domain" description="Methyltransferase" evidence="1">
    <location>
        <begin position="63"/>
        <end position="102"/>
    </location>
</feature>
<dbReference type="RefSeq" id="WP_338752019.1">
    <property type="nucleotide sequence ID" value="NZ_CP144913.1"/>
</dbReference>
<organism evidence="2 3">
    <name type="scientific">Janibacter alittae</name>
    <dbReference type="NCBI Taxonomy" id="3115209"/>
    <lineage>
        <taxon>Bacteria</taxon>
        <taxon>Bacillati</taxon>
        <taxon>Actinomycetota</taxon>
        <taxon>Actinomycetes</taxon>
        <taxon>Micrococcales</taxon>
        <taxon>Intrasporangiaceae</taxon>
        <taxon>Janibacter</taxon>
    </lineage>
</organism>
<sequence length="221" mass="23044">MSPCSETTAHRPVAELFAATLQGEPSVVHGLGEQGSVVPVSRWAEDADASDEALLSQCVGPTLDVGCGPGRMTQALALRGACVLGLDLMREAVAQTRARGASAIQRDVFLGVPGEGRWGSVLLADGNIGIGGDPVRLLCRVADLLAVGGRVVLDLAPPGHGLDRRVLRLEVGDRLSEPFAWGVLAPEALPHVAAVAGLEVMEVRCEGSRWIALLQRGGLRP</sequence>
<dbReference type="Pfam" id="PF13649">
    <property type="entry name" value="Methyltransf_25"/>
    <property type="match status" value="1"/>
</dbReference>
<accession>A0ABZ2ML25</accession>
<evidence type="ECO:0000259" key="1">
    <source>
        <dbReference type="Pfam" id="PF13649"/>
    </source>
</evidence>
<dbReference type="Gene3D" id="3.40.50.150">
    <property type="entry name" value="Vaccinia Virus protein VP39"/>
    <property type="match status" value="1"/>
</dbReference>
<dbReference type="EC" id="2.1.1.-" evidence="2"/>
<dbReference type="CDD" id="cd02440">
    <property type="entry name" value="AdoMet_MTases"/>
    <property type="match status" value="1"/>
</dbReference>
<reference evidence="2 3" key="1">
    <citation type="submission" date="2024-02" db="EMBL/GenBank/DDBJ databases">
        <title>Janibacter sp. nov., isolated from gut of marine sandworm.</title>
        <authorList>
            <person name="Kim B."/>
            <person name="Jun M.O."/>
            <person name="Shin N.-R."/>
        </authorList>
    </citation>
    <scope>NUCLEOTIDE SEQUENCE [LARGE SCALE GENOMIC DNA]</scope>
    <source>
        <strain evidence="2 3">A1S7</strain>
    </source>
</reference>
<dbReference type="EMBL" id="CP144913">
    <property type="protein sequence ID" value="WXB77800.1"/>
    <property type="molecule type" value="Genomic_DNA"/>
</dbReference>
<gene>
    <name evidence="2" type="ORF">V1351_06905</name>
</gene>
<dbReference type="InterPro" id="IPR029063">
    <property type="entry name" value="SAM-dependent_MTases_sf"/>
</dbReference>
<name>A0ABZ2ML25_9MICO</name>